<dbReference type="EMBL" id="JACGCI010000068">
    <property type="protein sequence ID" value="KAF6748812.1"/>
    <property type="molecule type" value="Genomic_DNA"/>
</dbReference>
<dbReference type="Proteomes" id="UP000521943">
    <property type="component" value="Unassembled WGS sequence"/>
</dbReference>
<organism evidence="2 3">
    <name type="scientific">Ephemerocybe angulata</name>
    <dbReference type="NCBI Taxonomy" id="980116"/>
    <lineage>
        <taxon>Eukaryota</taxon>
        <taxon>Fungi</taxon>
        <taxon>Dikarya</taxon>
        <taxon>Basidiomycota</taxon>
        <taxon>Agaricomycotina</taxon>
        <taxon>Agaricomycetes</taxon>
        <taxon>Agaricomycetidae</taxon>
        <taxon>Agaricales</taxon>
        <taxon>Agaricineae</taxon>
        <taxon>Psathyrellaceae</taxon>
        <taxon>Ephemerocybe</taxon>
    </lineage>
</organism>
<feature type="region of interest" description="Disordered" evidence="1">
    <location>
        <begin position="324"/>
        <end position="345"/>
    </location>
</feature>
<accession>A0A8H6HMA3</accession>
<sequence>MPRVHSSGAKLVLAENRKNWENIKKGQEPGSHSPSINTMDDFPPRLRSQTNSKGLSSEIRRELYGVSRMEVGAGAFFGAVFSWRTYIDCGVLSLAYPGFNLQEKGQLGPNLGSNFDPNFGVFLKGSVFAGVKAPTWSKGCRRETQNHVKSRREVGIKVECKSWSRARFASNLRSWGIFDGPTWLQVGAKLRVKLVRSWPTVKRPIVAQLLNSQARLDRNMKNAVLAFGGSSIFWKKVHEPVKRGADPIQSRKTGRAGYWTAPPSIPADDRELRKYSLPKDCKSCARRQLCGKNCEVIDPSPFVSLKSCQHGTCALTSGSLPVSNRQEAEAASQGPGQGSTGTIGKARFGPIWENVRHRSHQVVGGCSAFHGNVEVGRCSEKGMPPFPAARPPASLARNACFA</sequence>
<feature type="region of interest" description="Disordered" evidence="1">
    <location>
        <begin position="20"/>
        <end position="53"/>
    </location>
</feature>
<keyword evidence="3" id="KW-1185">Reference proteome</keyword>
<comment type="caution">
    <text evidence="2">The sequence shown here is derived from an EMBL/GenBank/DDBJ whole genome shotgun (WGS) entry which is preliminary data.</text>
</comment>
<proteinExistence type="predicted"/>
<gene>
    <name evidence="2" type="ORF">DFP72DRAFT_853196</name>
</gene>
<evidence type="ECO:0000256" key="1">
    <source>
        <dbReference type="SAM" id="MobiDB-lite"/>
    </source>
</evidence>
<reference evidence="2 3" key="1">
    <citation type="submission" date="2020-07" db="EMBL/GenBank/DDBJ databases">
        <title>Comparative genomics of pyrophilous fungi reveals a link between fire events and developmental genes.</title>
        <authorList>
            <consortium name="DOE Joint Genome Institute"/>
            <person name="Steindorff A.S."/>
            <person name="Carver A."/>
            <person name="Calhoun S."/>
            <person name="Stillman K."/>
            <person name="Liu H."/>
            <person name="Lipzen A."/>
            <person name="Pangilinan J."/>
            <person name="Labutti K."/>
            <person name="Bruns T.D."/>
            <person name="Grigoriev I.V."/>
        </authorList>
    </citation>
    <scope>NUCLEOTIDE SEQUENCE [LARGE SCALE GENOMIC DNA]</scope>
    <source>
        <strain evidence="2 3">CBS 144469</strain>
    </source>
</reference>
<protein>
    <submittedName>
        <fullName evidence="2">Uncharacterized protein</fullName>
    </submittedName>
</protein>
<evidence type="ECO:0000313" key="3">
    <source>
        <dbReference type="Proteomes" id="UP000521943"/>
    </source>
</evidence>
<dbReference type="AlphaFoldDB" id="A0A8H6HMA3"/>
<evidence type="ECO:0000313" key="2">
    <source>
        <dbReference type="EMBL" id="KAF6748812.1"/>
    </source>
</evidence>
<name>A0A8H6HMA3_9AGAR</name>